<organism evidence="2 3">
    <name type="scientific">Chlamydomonas schloesseri</name>
    <dbReference type="NCBI Taxonomy" id="2026947"/>
    <lineage>
        <taxon>Eukaryota</taxon>
        <taxon>Viridiplantae</taxon>
        <taxon>Chlorophyta</taxon>
        <taxon>core chlorophytes</taxon>
        <taxon>Chlorophyceae</taxon>
        <taxon>CS clade</taxon>
        <taxon>Chlamydomonadales</taxon>
        <taxon>Chlamydomonadaceae</taxon>
        <taxon>Chlamydomonas</taxon>
    </lineage>
</organism>
<feature type="region of interest" description="Disordered" evidence="1">
    <location>
        <begin position="1"/>
        <end position="45"/>
    </location>
</feature>
<evidence type="ECO:0000313" key="2">
    <source>
        <dbReference type="EMBL" id="KAG2452262.1"/>
    </source>
</evidence>
<protein>
    <submittedName>
        <fullName evidence="2">Uncharacterized protein</fullName>
    </submittedName>
</protein>
<evidence type="ECO:0000313" key="3">
    <source>
        <dbReference type="Proteomes" id="UP000613740"/>
    </source>
</evidence>
<dbReference type="EMBL" id="JAEHOD010000006">
    <property type="protein sequence ID" value="KAG2452262.1"/>
    <property type="molecule type" value="Genomic_DNA"/>
</dbReference>
<reference evidence="2" key="1">
    <citation type="journal article" date="2020" name="bioRxiv">
        <title>Comparative genomics of Chlamydomonas.</title>
        <authorList>
            <person name="Craig R.J."/>
            <person name="Hasan A.R."/>
            <person name="Ness R.W."/>
            <person name="Keightley P.D."/>
        </authorList>
    </citation>
    <scope>NUCLEOTIDE SEQUENCE</scope>
    <source>
        <strain evidence="2">CCAP 11/173</strain>
    </source>
</reference>
<proteinExistence type="predicted"/>
<dbReference type="AlphaFoldDB" id="A0A835WQX4"/>
<feature type="compositionally biased region" description="Polar residues" evidence="1">
    <location>
        <begin position="10"/>
        <end position="19"/>
    </location>
</feature>
<accession>A0A835WQX4</accession>
<sequence length="92" mass="9114">MRAVQVAHPSGQSRSSRSTDGAGARGVAAAGGAGGQARAEQRRPAATVAAGMSFAELRCDEQQQRGALLAGQEEGAAAAVADGRDSALSFST</sequence>
<keyword evidence="3" id="KW-1185">Reference proteome</keyword>
<comment type="caution">
    <text evidence="2">The sequence shown here is derived from an EMBL/GenBank/DDBJ whole genome shotgun (WGS) entry which is preliminary data.</text>
</comment>
<name>A0A835WQX4_9CHLO</name>
<evidence type="ECO:0000256" key="1">
    <source>
        <dbReference type="SAM" id="MobiDB-lite"/>
    </source>
</evidence>
<dbReference type="Proteomes" id="UP000613740">
    <property type="component" value="Unassembled WGS sequence"/>
</dbReference>
<gene>
    <name evidence="2" type="ORF">HYH02_003286</name>
</gene>